<gene>
    <name evidence="2" type="ORF">DYU11_08775</name>
</gene>
<feature type="signal peptide" evidence="1">
    <location>
        <begin position="1"/>
        <end position="17"/>
    </location>
</feature>
<dbReference type="Proteomes" id="UP000283523">
    <property type="component" value="Unassembled WGS sequence"/>
</dbReference>
<keyword evidence="1" id="KW-0732">Signal</keyword>
<name>A0A418MF74_9BACT</name>
<protein>
    <recommendedName>
        <fullName evidence="4">Outer membrane protein beta-barrel domain-containing protein</fullName>
    </recommendedName>
</protein>
<organism evidence="2 3">
    <name type="scientific">Fibrisoma montanum</name>
    <dbReference type="NCBI Taxonomy" id="2305895"/>
    <lineage>
        <taxon>Bacteria</taxon>
        <taxon>Pseudomonadati</taxon>
        <taxon>Bacteroidota</taxon>
        <taxon>Cytophagia</taxon>
        <taxon>Cytophagales</taxon>
        <taxon>Spirosomataceae</taxon>
        <taxon>Fibrisoma</taxon>
    </lineage>
</organism>
<dbReference type="OrthoDB" id="851014at2"/>
<dbReference type="RefSeq" id="WP_119667267.1">
    <property type="nucleotide sequence ID" value="NZ_QXED01000002.1"/>
</dbReference>
<evidence type="ECO:0000256" key="1">
    <source>
        <dbReference type="SAM" id="SignalP"/>
    </source>
</evidence>
<feature type="chain" id="PRO_5019356380" description="Outer membrane protein beta-barrel domain-containing protein" evidence="1">
    <location>
        <begin position="18"/>
        <end position="198"/>
    </location>
</feature>
<evidence type="ECO:0008006" key="4">
    <source>
        <dbReference type="Google" id="ProtNLM"/>
    </source>
</evidence>
<dbReference type="AlphaFoldDB" id="A0A418MF74"/>
<proteinExistence type="predicted"/>
<comment type="caution">
    <text evidence="2">The sequence shown here is derived from an EMBL/GenBank/DDBJ whole genome shotgun (WGS) entry which is preliminary data.</text>
</comment>
<evidence type="ECO:0000313" key="3">
    <source>
        <dbReference type="Proteomes" id="UP000283523"/>
    </source>
</evidence>
<reference evidence="2 3" key="1">
    <citation type="submission" date="2018-08" db="EMBL/GenBank/DDBJ databases">
        <title>Fibrisoma montanum sp. nov., isolated from Danxia mountain soil.</title>
        <authorList>
            <person name="Huang Y."/>
        </authorList>
    </citation>
    <scope>NUCLEOTIDE SEQUENCE [LARGE SCALE GENOMIC DNA]</scope>
    <source>
        <strain evidence="2 3">HYT19</strain>
    </source>
</reference>
<evidence type="ECO:0000313" key="2">
    <source>
        <dbReference type="EMBL" id="RIV25383.1"/>
    </source>
</evidence>
<dbReference type="EMBL" id="QXED01000002">
    <property type="protein sequence ID" value="RIV25383.1"/>
    <property type="molecule type" value="Genomic_DNA"/>
</dbReference>
<keyword evidence="3" id="KW-1185">Reference proteome</keyword>
<sequence>MKKFLFLLLTLSVCAKAQSTLTDAPNNLVSLGVNYLKLDAPDATGPHYQLTYTRFIKDYRLALSVTSGYFESNSHINILNDYYINGEFRRRITGDLTLAFTPIRTNNNLVTIGLGPSLWHRTDKTYQRIDYTLTPNGEVTNIIADVNNVKTLDAGFHAKATYSHTVTRRLVASGQVALTKFTGISVIPIIGFNIGYKF</sequence>
<accession>A0A418MF74</accession>